<keyword evidence="2" id="KW-1185">Reference proteome</keyword>
<name>A0ABR8WA46_9BACL</name>
<evidence type="ECO:0000313" key="1">
    <source>
        <dbReference type="EMBL" id="MBD8013872.1"/>
    </source>
</evidence>
<protein>
    <recommendedName>
        <fullName evidence="3">Helix-turn-helix domain containing protein</fullName>
    </recommendedName>
</protein>
<organism evidence="1 2">
    <name type="scientific">Planococcus wigleyi</name>
    <dbReference type="NCBI Taxonomy" id="2762216"/>
    <lineage>
        <taxon>Bacteria</taxon>
        <taxon>Bacillati</taxon>
        <taxon>Bacillota</taxon>
        <taxon>Bacilli</taxon>
        <taxon>Bacillales</taxon>
        <taxon>Caryophanaceae</taxon>
        <taxon>Planococcus</taxon>
    </lineage>
</organism>
<reference evidence="1 2" key="1">
    <citation type="submission" date="2020-08" db="EMBL/GenBank/DDBJ databases">
        <title>A Genomic Blueprint of the Chicken Gut Microbiome.</title>
        <authorList>
            <person name="Gilroy R."/>
            <person name="Ravi A."/>
            <person name="Getino M."/>
            <person name="Pursley I."/>
            <person name="Horton D.L."/>
            <person name="Alikhan N.-F."/>
            <person name="Baker D."/>
            <person name="Gharbi K."/>
            <person name="Hall N."/>
            <person name="Watson M."/>
            <person name="Adriaenssens E.M."/>
            <person name="Foster-Nyarko E."/>
            <person name="Jarju S."/>
            <person name="Secka A."/>
            <person name="Antonio M."/>
            <person name="Oren A."/>
            <person name="Chaudhuri R."/>
            <person name="La Ragione R.M."/>
            <person name="Hildebrand F."/>
            <person name="Pallen M.J."/>
        </authorList>
    </citation>
    <scope>NUCLEOTIDE SEQUENCE [LARGE SCALE GENOMIC DNA]</scope>
    <source>
        <strain evidence="1 2">Sa1BUA13</strain>
    </source>
</reference>
<dbReference type="RefSeq" id="WP_191714082.1">
    <property type="nucleotide sequence ID" value="NZ_JACSPU010000001.1"/>
</dbReference>
<sequence>MNYYLFEADNFELNLIFSEEELEVFRDLWQQNVSLRNIASNMGRKTSEIALLVFDHAERGLIKQRDRSLHRL</sequence>
<proteinExistence type="predicted"/>
<dbReference type="Proteomes" id="UP000658980">
    <property type="component" value="Unassembled WGS sequence"/>
</dbReference>
<comment type="caution">
    <text evidence="1">The sequence shown here is derived from an EMBL/GenBank/DDBJ whole genome shotgun (WGS) entry which is preliminary data.</text>
</comment>
<dbReference type="EMBL" id="JACSPU010000001">
    <property type="protein sequence ID" value="MBD8013872.1"/>
    <property type="molecule type" value="Genomic_DNA"/>
</dbReference>
<gene>
    <name evidence="1" type="ORF">H9630_03495</name>
</gene>
<evidence type="ECO:0008006" key="3">
    <source>
        <dbReference type="Google" id="ProtNLM"/>
    </source>
</evidence>
<evidence type="ECO:0000313" key="2">
    <source>
        <dbReference type="Proteomes" id="UP000658980"/>
    </source>
</evidence>
<accession>A0ABR8WA46</accession>